<dbReference type="Pfam" id="PF14815">
    <property type="entry name" value="NUDIX_4"/>
    <property type="match status" value="1"/>
</dbReference>
<dbReference type="InterPro" id="IPR029119">
    <property type="entry name" value="MutY_C"/>
</dbReference>
<keyword evidence="12" id="KW-0234">DNA repair</keyword>
<dbReference type="PANTHER" id="PTHR42944:SF1">
    <property type="entry name" value="ADENINE DNA GLYCOSYLASE"/>
    <property type="match status" value="1"/>
</dbReference>
<evidence type="ECO:0000256" key="8">
    <source>
        <dbReference type="ARBA" id="ARBA00022763"/>
    </source>
</evidence>
<dbReference type="GO" id="GO:0035485">
    <property type="term" value="F:adenine/guanine mispair binding"/>
    <property type="evidence" value="ECO:0007669"/>
    <property type="project" value="TreeGrafter"/>
</dbReference>
<evidence type="ECO:0000256" key="6">
    <source>
        <dbReference type="ARBA" id="ARBA00022485"/>
    </source>
</evidence>
<proteinExistence type="inferred from homology"/>
<organism evidence="16 17">
    <name type="scientific">Chlamydia pecorum (strain ATCC VR-628 / DSM 29919 / E58)</name>
    <name type="common">Chlamydophila pecorum</name>
    <dbReference type="NCBI Taxonomy" id="331635"/>
    <lineage>
        <taxon>Bacteria</taxon>
        <taxon>Pseudomonadati</taxon>
        <taxon>Chlamydiota</taxon>
        <taxon>Chlamydiia</taxon>
        <taxon>Chlamydiales</taxon>
        <taxon>Chlamydiaceae</taxon>
        <taxon>Chlamydia/Chlamydophila group</taxon>
        <taxon>Chlamydia</taxon>
    </lineage>
</organism>
<dbReference type="GO" id="GO:0051539">
    <property type="term" value="F:4 iron, 4 sulfur cluster binding"/>
    <property type="evidence" value="ECO:0007669"/>
    <property type="project" value="UniProtKB-UniRule"/>
</dbReference>
<dbReference type="EMBL" id="CP002608">
    <property type="protein sequence ID" value="AEB41686.1"/>
    <property type="molecule type" value="Genomic_DNA"/>
</dbReference>
<dbReference type="AlphaFoldDB" id="A0AA34RDF3"/>
<evidence type="ECO:0000256" key="5">
    <source>
        <dbReference type="ARBA" id="ARBA00022023"/>
    </source>
</evidence>
<sequence length="365" mass="42249">MTKIAFSERTKKFPSEVLKKWFIENKRSFPWRENPTPYGVWISEVMLQQTRAEVVVQYYIRWMKKFPTIQALAEAREEEVIKAWEGLGYYTRARFLLEGAKIIVKNFHGEIPDDSFSLSQIRGIGPYTTQAILAFAFKQRTAAIDGNVLRVLSRMFVIENSIDLESTKVWISRIAQAILPTKDPQIIAEALIELGACVCKRSPQCQVCPVREFCGAFEEGKHKKLPIRHARKRTVSLYRWVAVILFEDSVVIEQRQPKEMMAGLYEFPYIEIASEDVLLETHELLQEMKERVGANLMFVGELEEQRQAFTHYKVRLFPRIFHAETKPQFGFLHKIQDLDALPFSSGHKKIKTSMLTYLCGCGTKT</sequence>
<dbReference type="GO" id="GO:0032357">
    <property type="term" value="F:oxidized purine DNA binding"/>
    <property type="evidence" value="ECO:0007669"/>
    <property type="project" value="TreeGrafter"/>
</dbReference>
<evidence type="ECO:0000313" key="17">
    <source>
        <dbReference type="Proteomes" id="UP000008305"/>
    </source>
</evidence>
<keyword evidence="6" id="KW-0004">4Fe-4S</keyword>
<gene>
    <name evidence="16" type="ordered locus">G5S_0736</name>
</gene>
<dbReference type="InterPro" id="IPR011257">
    <property type="entry name" value="DNA_glycosylase"/>
</dbReference>
<dbReference type="InterPro" id="IPR023170">
    <property type="entry name" value="HhH_base_excis_C"/>
</dbReference>
<comment type="catalytic activity">
    <reaction evidence="1 14">
        <text>Hydrolyzes free adenine bases from 7,8-dihydro-8-oxoguanine:adenine mismatched double-stranded DNA, leaving an apurinic site.</text>
        <dbReference type="EC" id="3.2.2.31"/>
    </reaction>
</comment>
<dbReference type="Gene3D" id="3.90.79.10">
    <property type="entry name" value="Nucleoside Triphosphate Pyrophosphohydrolase"/>
    <property type="match status" value="1"/>
</dbReference>
<dbReference type="Gene3D" id="1.10.340.30">
    <property type="entry name" value="Hypothetical protein, domain 2"/>
    <property type="match status" value="1"/>
</dbReference>
<comment type="function">
    <text evidence="2">Adenine glycosylase active on G-A mispairs. MutY also corrects error-prone DNA synthesis past GO lesions which are due to the oxidatively damaged form of guanine: 7,8-dihydro-8-oxoguanine (8-oxo-dGTP).</text>
</comment>
<keyword evidence="13 14" id="KW-0326">Glycosidase</keyword>
<keyword evidence="7" id="KW-0479">Metal-binding</keyword>
<keyword evidence="17" id="KW-1185">Reference proteome</keyword>
<evidence type="ECO:0000256" key="9">
    <source>
        <dbReference type="ARBA" id="ARBA00022801"/>
    </source>
</evidence>
<evidence type="ECO:0000313" key="16">
    <source>
        <dbReference type="EMBL" id="AEB41686.1"/>
    </source>
</evidence>
<feature type="domain" description="HhH-GPD" evidence="15">
    <location>
        <begin position="46"/>
        <end position="197"/>
    </location>
</feature>
<dbReference type="GO" id="GO:0046872">
    <property type="term" value="F:metal ion binding"/>
    <property type="evidence" value="ECO:0007669"/>
    <property type="project" value="UniProtKB-UniRule"/>
</dbReference>
<evidence type="ECO:0000256" key="14">
    <source>
        <dbReference type="RuleBase" id="RU365096"/>
    </source>
</evidence>
<dbReference type="Gene3D" id="1.10.1670.10">
    <property type="entry name" value="Helix-hairpin-Helix base-excision DNA repair enzymes (C-terminal)"/>
    <property type="match status" value="1"/>
</dbReference>
<evidence type="ECO:0000256" key="12">
    <source>
        <dbReference type="ARBA" id="ARBA00023204"/>
    </source>
</evidence>
<dbReference type="InterPro" id="IPR015797">
    <property type="entry name" value="NUDIX_hydrolase-like_dom_sf"/>
</dbReference>
<evidence type="ECO:0000256" key="4">
    <source>
        <dbReference type="ARBA" id="ARBA00012045"/>
    </source>
</evidence>
<reference evidence="16 17" key="1">
    <citation type="journal article" date="2011" name="J. Bacteriol.">
        <title>Genome sequence of the obligate intracellular animal pathogen Chlamydia pecorum E58.</title>
        <authorList>
            <person name="Mojica S."/>
            <person name="Huot Creasy H."/>
            <person name="Daugherty S."/>
            <person name="Read T.D."/>
            <person name="Kim T."/>
            <person name="Kaltenboeck B."/>
            <person name="Bavoil P."/>
            <person name="Myers G.S."/>
        </authorList>
    </citation>
    <scope>NUCLEOTIDE SEQUENCE [LARGE SCALE GENOMIC DNA]</scope>
    <source>
        <strain evidence="16 17">E58</strain>
    </source>
</reference>
<dbReference type="SUPFAM" id="SSF55811">
    <property type="entry name" value="Nudix"/>
    <property type="match status" value="1"/>
</dbReference>
<keyword evidence="10 14" id="KW-0408">Iron</keyword>
<dbReference type="GO" id="GO:0006298">
    <property type="term" value="P:mismatch repair"/>
    <property type="evidence" value="ECO:0007669"/>
    <property type="project" value="TreeGrafter"/>
</dbReference>
<dbReference type="PANTHER" id="PTHR42944">
    <property type="entry name" value="ADENINE DNA GLYCOSYLASE"/>
    <property type="match status" value="1"/>
</dbReference>
<accession>A0AA34RDF3</accession>
<dbReference type="EC" id="3.2.2.31" evidence="4 14"/>
<protein>
    <recommendedName>
        <fullName evidence="5 14">Adenine DNA glycosylase</fullName>
        <ecNumber evidence="4 14">3.2.2.31</ecNumber>
    </recommendedName>
</protein>
<dbReference type="SMART" id="SM00478">
    <property type="entry name" value="ENDO3c"/>
    <property type="match status" value="1"/>
</dbReference>
<dbReference type="InterPro" id="IPR003265">
    <property type="entry name" value="HhH-GPD_domain"/>
</dbReference>
<evidence type="ECO:0000256" key="7">
    <source>
        <dbReference type="ARBA" id="ARBA00022723"/>
    </source>
</evidence>
<dbReference type="SUPFAM" id="SSF48150">
    <property type="entry name" value="DNA-glycosylase"/>
    <property type="match status" value="1"/>
</dbReference>
<dbReference type="Pfam" id="PF00730">
    <property type="entry name" value="HhH-GPD"/>
    <property type="match status" value="1"/>
</dbReference>
<dbReference type="CDD" id="cd00056">
    <property type="entry name" value="ENDO3c"/>
    <property type="match status" value="1"/>
</dbReference>
<evidence type="ECO:0000256" key="11">
    <source>
        <dbReference type="ARBA" id="ARBA00023014"/>
    </source>
</evidence>
<evidence type="ECO:0000259" key="15">
    <source>
        <dbReference type="SMART" id="SM00478"/>
    </source>
</evidence>
<evidence type="ECO:0000256" key="3">
    <source>
        <dbReference type="ARBA" id="ARBA00008343"/>
    </source>
</evidence>
<dbReference type="GO" id="GO:0006284">
    <property type="term" value="P:base-excision repair"/>
    <property type="evidence" value="ECO:0007669"/>
    <property type="project" value="UniProtKB-UniRule"/>
</dbReference>
<evidence type="ECO:0000256" key="13">
    <source>
        <dbReference type="ARBA" id="ARBA00023295"/>
    </source>
</evidence>
<dbReference type="Proteomes" id="UP000008305">
    <property type="component" value="Chromosome"/>
</dbReference>
<dbReference type="InterPro" id="IPR044298">
    <property type="entry name" value="MIG/MutY"/>
</dbReference>
<dbReference type="CDD" id="cd03431">
    <property type="entry name" value="NUDIX_DNA_Glycosylase_C-MutY"/>
    <property type="match status" value="1"/>
</dbReference>
<dbReference type="GeneID" id="99718724"/>
<dbReference type="GO" id="GO:0000701">
    <property type="term" value="F:purine-specific mismatch base pair DNA N-glycosylase activity"/>
    <property type="evidence" value="ECO:0007669"/>
    <property type="project" value="UniProtKB-EC"/>
</dbReference>
<dbReference type="InterPro" id="IPR005760">
    <property type="entry name" value="A/G_AdeGlyc_MutY"/>
</dbReference>
<dbReference type="SMART" id="SM00525">
    <property type="entry name" value="FES"/>
    <property type="match status" value="1"/>
</dbReference>
<keyword evidence="11" id="KW-0411">Iron-sulfur</keyword>
<comment type="cofactor">
    <cofactor evidence="14">
        <name>[4Fe-4S] cluster</name>
        <dbReference type="ChEBI" id="CHEBI:49883"/>
    </cofactor>
    <text evidence="14">Binds 1 [4Fe-4S] cluster.</text>
</comment>
<dbReference type="FunFam" id="1.10.340.30:FF:000002">
    <property type="entry name" value="Adenine DNA glycosylase"/>
    <property type="match status" value="1"/>
</dbReference>
<keyword evidence="8 14" id="KW-0227">DNA damage</keyword>
<comment type="similarity">
    <text evidence="3 14">Belongs to the Nth/MutY family.</text>
</comment>
<dbReference type="GO" id="GO:0034039">
    <property type="term" value="F:8-oxo-7,8-dihydroguanine DNA N-glycosylase activity"/>
    <property type="evidence" value="ECO:0007669"/>
    <property type="project" value="TreeGrafter"/>
</dbReference>
<evidence type="ECO:0000256" key="10">
    <source>
        <dbReference type="ARBA" id="ARBA00023004"/>
    </source>
</evidence>
<dbReference type="KEGG" id="cpm:G5S_0736"/>
<dbReference type="NCBIfam" id="TIGR01084">
    <property type="entry name" value="mutY"/>
    <property type="match status" value="1"/>
</dbReference>
<dbReference type="InterPro" id="IPR003651">
    <property type="entry name" value="Endonuclease3_FeS-loop_motif"/>
</dbReference>
<evidence type="ECO:0000256" key="1">
    <source>
        <dbReference type="ARBA" id="ARBA00000843"/>
    </source>
</evidence>
<name>A0AA34RDF3_CHLPE</name>
<dbReference type="RefSeq" id="WP_013712764.1">
    <property type="nucleotide sequence ID" value="NC_015408.1"/>
</dbReference>
<evidence type="ECO:0000256" key="2">
    <source>
        <dbReference type="ARBA" id="ARBA00002933"/>
    </source>
</evidence>
<keyword evidence="9 16" id="KW-0378">Hydrolase</keyword>